<dbReference type="RefSeq" id="WP_013169655.1">
    <property type="nucleotide sequence ID" value="NC_014218.1"/>
</dbReference>
<gene>
    <name evidence="2" type="ordered locus">Arch_0403</name>
</gene>
<dbReference type="Proteomes" id="UP000000376">
    <property type="component" value="Chromosome"/>
</dbReference>
<dbReference type="KEGG" id="ahe:Arch_0403"/>
<name>D7BMK8_ARCHD</name>
<sequence>MEPQYAFLGLLTREPNYGYELKKLYDQLFAGDKPILPGQVYATLARLLRDAKVIEIDDEGTPGGPARTRYALTETGRHAVAEWLQQPEVPSPTLQANMYAKTVIALIVDGDAAPYLRAQRAYHLQRMRTLTSRKADAPIAKKLLIDNAIFHIEADLRWIELASARLAQLKEELCLKSSKPQI</sequence>
<dbReference type="PANTHER" id="PTHR43252">
    <property type="entry name" value="TRANSCRIPTIONAL REGULATOR YQJI"/>
    <property type="match status" value="1"/>
</dbReference>
<dbReference type="InterPro" id="IPR005149">
    <property type="entry name" value="Tscrpt_reg_PadR_N"/>
</dbReference>
<keyword evidence="3" id="KW-1185">Reference proteome</keyword>
<protein>
    <submittedName>
        <fullName evidence="2">Transcriptional regulator, PadR-like family</fullName>
    </submittedName>
</protein>
<evidence type="ECO:0000259" key="1">
    <source>
        <dbReference type="Pfam" id="PF03551"/>
    </source>
</evidence>
<dbReference type="SUPFAM" id="SSF46785">
    <property type="entry name" value="Winged helix' DNA-binding domain"/>
    <property type="match status" value="1"/>
</dbReference>
<reference evidence="2 3" key="1">
    <citation type="journal article" date="2010" name="Stand. Genomic Sci.">
        <title>Complete genome sequence of Arcanobacterium haemolyticum type strain (11018).</title>
        <authorList>
            <person name="Yasawong M."/>
            <person name="Teshima H."/>
            <person name="Lapidus A."/>
            <person name="Nolan M."/>
            <person name="Lucas S."/>
            <person name="Glavina Del Rio T."/>
            <person name="Tice H."/>
            <person name="Cheng J."/>
            <person name="Bruce D."/>
            <person name="Detter C."/>
            <person name="Tapia R."/>
            <person name="Han C."/>
            <person name="Goodwin L."/>
            <person name="Pitluck S."/>
            <person name="Liolios K."/>
            <person name="Ivanova N."/>
            <person name="Mavromatis K."/>
            <person name="Mikhailova N."/>
            <person name="Pati A."/>
            <person name="Chen A."/>
            <person name="Palaniappan K."/>
            <person name="Land M."/>
            <person name="Hauser L."/>
            <person name="Chang Y."/>
            <person name="Jeffries C."/>
            <person name="Rohde M."/>
            <person name="Sikorski J."/>
            <person name="Pukall R."/>
            <person name="Goker M."/>
            <person name="Woyke T."/>
            <person name="Bristow J."/>
            <person name="Eisen J."/>
            <person name="Markowitz V."/>
            <person name="Hugenholtz P."/>
            <person name="Kyrpides N."/>
            <person name="Klenk H."/>
        </authorList>
    </citation>
    <scope>NUCLEOTIDE SEQUENCE [LARGE SCALE GENOMIC DNA]</scope>
    <source>
        <strain evidence="3">ATCC 9345 / DSM 20595 / CCUG 17215 / LMG 16163 / NBRC 15585 / NCTC 8452 / 11018</strain>
    </source>
</reference>
<dbReference type="Gene3D" id="1.10.10.10">
    <property type="entry name" value="Winged helix-like DNA-binding domain superfamily/Winged helix DNA-binding domain"/>
    <property type="match status" value="1"/>
</dbReference>
<dbReference type="PANTHER" id="PTHR43252:SF6">
    <property type="entry name" value="NEGATIVE TRANSCRIPTION REGULATOR PADR"/>
    <property type="match status" value="1"/>
</dbReference>
<dbReference type="InterPro" id="IPR036388">
    <property type="entry name" value="WH-like_DNA-bd_sf"/>
</dbReference>
<dbReference type="InterPro" id="IPR036390">
    <property type="entry name" value="WH_DNA-bd_sf"/>
</dbReference>
<dbReference type="OrthoDB" id="3186544at2"/>
<evidence type="ECO:0000313" key="3">
    <source>
        <dbReference type="Proteomes" id="UP000000376"/>
    </source>
</evidence>
<dbReference type="STRING" id="644284.Arch_0403"/>
<accession>D7BMK8</accession>
<dbReference type="AlphaFoldDB" id="D7BMK8"/>
<proteinExistence type="predicted"/>
<dbReference type="Pfam" id="PF03551">
    <property type="entry name" value="PadR"/>
    <property type="match status" value="1"/>
</dbReference>
<organism evidence="2 3">
    <name type="scientific">Arcanobacterium haemolyticum (strain ATCC 9345 / DSM 20595 / CCM 5947 / CCUG 17215 / LMG 16163 / NBRC 15585 / NCTC 8452 / 11018)</name>
    <dbReference type="NCBI Taxonomy" id="644284"/>
    <lineage>
        <taxon>Bacteria</taxon>
        <taxon>Bacillati</taxon>
        <taxon>Actinomycetota</taxon>
        <taxon>Actinomycetes</taxon>
        <taxon>Actinomycetales</taxon>
        <taxon>Actinomycetaceae</taxon>
        <taxon>Arcanobacterium</taxon>
    </lineage>
</organism>
<feature type="domain" description="Transcription regulator PadR N-terminal" evidence="1">
    <location>
        <begin position="8"/>
        <end position="81"/>
    </location>
</feature>
<dbReference type="EMBL" id="CP002045">
    <property type="protein sequence ID" value="ADH92157.1"/>
    <property type="molecule type" value="Genomic_DNA"/>
</dbReference>
<dbReference type="eggNOG" id="COG1695">
    <property type="taxonomic scope" value="Bacteria"/>
</dbReference>
<dbReference type="HOGENOM" id="CLU_089258_0_1_11"/>
<evidence type="ECO:0000313" key="2">
    <source>
        <dbReference type="EMBL" id="ADH92157.1"/>
    </source>
</evidence>